<dbReference type="InterPro" id="IPR011032">
    <property type="entry name" value="GroES-like_sf"/>
</dbReference>
<feature type="domain" description="Alcohol dehydrogenase-like N-terminal" evidence="6">
    <location>
        <begin position="24"/>
        <end position="133"/>
    </location>
</feature>
<evidence type="ECO:0000259" key="5">
    <source>
        <dbReference type="Pfam" id="PF00107"/>
    </source>
</evidence>
<evidence type="ECO:0000313" key="7">
    <source>
        <dbReference type="EMBL" id="SEP62097.1"/>
    </source>
</evidence>
<dbReference type="PANTHER" id="PTHR43401:SF2">
    <property type="entry name" value="L-THREONINE 3-DEHYDROGENASE"/>
    <property type="match status" value="1"/>
</dbReference>
<dbReference type="InterPro" id="IPR013149">
    <property type="entry name" value="ADH-like_C"/>
</dbReference>
<gene>
    <name evidence="7" type="ORF">SAMN05216548_101112</name>
</gene>
<dbReference type="SUPFAM" id="SSF50129">
    <property type="entry name" value="GroES-like"/>
    <property type="match status" value="1"/>
</dbReference>
<feature type="domain" description="Alcohol dehydrogenase-like C-terminal" evidence="5">
    <location>
        <begin position="173"/>
        <end position="292"/>
    </location>
</feature>
<dbReference type="GO" id="GO:0016491">
    <property type="term" value="F:oxidoreductase activity"/>
    <property type="evidence" value="ECO:0007669"/>
    <property type="project" value="UniProtKB-KW"/>
</dbReference>
<dbReference type="EMBL" id="FOFG01000001">
    <property type="protein sequence ID" value="SEP62097.1"/>
    <property type="molecule type" value="Genomic_DNA"/>
</dbReference>
<keyword evidence="8" id="KW-1185">Reference proteome</keyword>
<sequence length="335" mass="35458">MRAVRFHGPGDLRLEDIPRPHALGPEDVRVKVLAAGICGSDLHNYRTGMWVSHLPVTPGHEFAGEVIETGSGVAGLRRGDIVVADSRANCGTCVHCREGRGNVCLNMGFVGEVCDGGFAEEAVLPARRLLPAPLGLPPEIAAMGEPLGVALHVVRRLDPARGQPILIVGGGTIGGLTALLLTELGFGPVLLAERNEARAKLLADVAGAEIVPFERDALAERCGEAVPRFAVEATGSLDVLRTLLATVSAGGRIAMVGTFHGEGMLDPNLIVEREIDLRGCSVYRDEQAEAISMLPRLAARLSRLAEDPIGLEDVPAAYERLIRGESPALKTLIRP</sequence>
<evidence type="ECO:0000256" key="1">
    <source>
        <dbReference type="ARBA" id="ARBA00022723"/>
    </source>
</evidence>
<dbReference type="RefSeq" id="WP_092494647.1">
    <property type="nucleotide sequence ID" value="NZ_FOFG01000001.1"/>
</dbReference>
<keyword evidence="3" id="KW-0560">Oxidoreductase</keyword>
<dbReference type="GO" id="GO:0008270">
    <property type="term" value="F:zinc ion binding"/>
    <property type="evidence" value="ECO:0007669"/>
    <property type="project" value="InterPro"/>
</dbReference>
<evidence type="ECO:0000256" key="4">
    <source>
        <dbReference type="RuleBase" id="RU361277"/>
    </source>
</evidence>
<dbReference type="InterPro" id="IPR050129">
    <property type="entry name" value="Zn_alcohol_dh"/>
</dbReference>
<dbReference type="SUPFAM" id="SSF51735">
    <property type="entry name" value="NAD(P)-binding Rossmann-fold domains"/>
    <property type="match status" value="1"/>
</dbReference>
<dbReference type="InterPro" id="IPR036291">
    <property type="entry name" value="NAD(P)-bd_dom_sf"/>
</dbReference>
<evidence type="ECO:0000313" key="8">
    <source>
        <dbReference type="Proteomes" id="UP000199647"/>
    </source>
</evidence>
<dbReference type="InterPro" id="IPR013154">
    <property type="entry name" value="ADH-like_N"/>
</dbReference>
<accession>A0A1H8ZD56</accession>
<dbReference type="InterPro" id="IPR002328">
    <property type="entry name" value="ADH_Zn_CS"/>
</dbReference>
<protein>
    <submittedName>
        <fullName evidence="7">(R,R)-butanediol dehydrogenase / meso-butanediol dehydrogenase / diacetyl reductase</fullName>
    </submittedName>
</protein>
<comment type="similarity">
    <text evidence="4">Belongs to the zinc-containing alcohol dehydrogenase family.</text>
</comment>
<name>A0A1H8ZD56_9HYPH</name>
<dbReference type="Gene3D" id="3.40.50.720">
    <property type="entry name" value="NAD(P)-binding Rossmann-like Domain"/>
    <property type="match status" value="1"/>
</dbReference>
<organism evidence="7 8">
    <name type="scientific">Faunimonas pinastri</name>
    <dbReference type="NCBI Taxonomy" id="1855383"/>
    <lineage>
        <taxon>Bacteria</taxon>
        <taxon>Pseudomonadati</taxon>
        <taxon>Pseudomonadota</taxon>
        <taxon>Alphaproteobacteria</taxon>
        <taxon>Hyphomicrobiales</taxon>
        <taxon>Afifellaceae</taxon>
        <taxon>Faunimonas</taxon>
    </lineage>
</organism>
<dbReference type="Pfam" id="PF08240">
    <property type="entry name" value="ADH_N"/>
    <property type="match status" value="1"/>
</dbReference>
<dbReference type="AlphaFoldDB" id="A0A1H8ZD56"/>
<keyword evidence="1 4" id="KW-0479">Metal-binding</keyword>
<dbReference type="PROSITE" id="PS00059">
    <property type="entry name" value="ADH_ZINC"/>
    <property type="match status" value="1"/>
</dbReference>
<reference evidence="7 8" key="1">
    <citation type="submission" date="2016-10" db="EMBL/GenBank/DDBJ databases">
        <authorList>
            <person name="de Groot N.N."/>
        </authorList>
    </citation>
    <scope>NUCLEOTIDE SEQUENCE [LARGE SCALE GENOMIC DNA]</scope>
    <source>
        <strain evidence="7 8">A52C2</strain>
    </source>
</reference>
<evidence type="ECO:0000256" key="3">
    <source>
        <dbReference type="ARBA" id="ARBA00023002"/>
    </source>
</evidence>
<keyword evidence="2 4" id="KW-0862">Zinc</keyword>
<dbReference type="PANTHER" id="PTHR43401">
    <property type="entry name" value="L-THREONINE 3-DEHYDROGENASE"/>
    <property type="match status" value="1"/>
</dbReference>
<evidence type="ECO:0000256" key="2">
    <source>
        <dbReference type="ARBA" id="ARBA00022833"/>
    </source>
</evidence>
<dbReference type="Pfam" id="PF00107">
    <property type="entry name" value="ADH_zinc_N"/>
    <property type="match status" value="1"/>
</dbReference>
<dbReference type="Gene3D" id="3.90.180.10">
    <property type="entry name" value="Medium-chain alcohol dehydrogenases, catalytic domain"/>
    <property type="match status" value="1"/>
</dbReference>
<dbReference type="Proteomes" id="UP000199647">
    <property type="component" value="Unassembled WGS sequence"/>
</dbReference>
<evidence type="ECO:0000259" key="6">
    <source>
        <dbReference type="Pfam" id="PF08240"/>
    </source>
</evidence>
<comment type="cofactor">
    <cofactor evidence="4">
        <name>Zn(2+)</name>
        <dbReference type="ChEBI" id="CHEBI:29105"/>
    </cofactor>
</comment>
<proteinExistence type="inferred from homology"/>
<dbReference type="OrthoDB" id="9809185at2"/>
<dbReference type="STRING" id="1855383.SAMN05216548_101112"/>